<dbReference type="EMBL" id="JBAHYK010000313">
    <property type="protein sequence ID" value="KAL0575348.1"/>
    <property type="molecule type" value="Genomic_DNA"/>
</dbReference>
<evidence type="ECO:0000256" key="3">
    <source>
        <dbReference type="ARBA" id="ARBA00022729"/>
    </source>
</evidence>
<dbReference type="Proteomes" id="UP001465976">
    <property type="component" value="Unassembled WGS sequence"/>
</dbReference>
<evidence type="ECO:0000313" key="8">
    <source>
        <dbReference type="Proteomes" id="UP001465976"/>
    </source>
</evidence>
<evidence type="ECO:0000256" key="1">
    <source>
        <dbReference type="ARBA" id="ARBA00011079"/>
    </source>
</evidence>
<comment type="similarity">
    <text evidence="1">Belongs to the peptidase S28 family.</text>
</comment>
<keyword evidence="7" id="KW-0121">Carboxypeptidase</keyword>
<organism evidence="7 8">
    <name type="scientific">Marasmius crinis-equi</name>
    <dbReference type="NCBI Taxonomy" id="585013"/>
    <lineage>
        <taxon>Eukaryota</taxon>
        <taxon>Fungi</taxon>
        <taxon>Dikarya</taxon>
        <taxon>Basidiomycota</taxon>
        <taxon>Agaricomycotina</taxon>
        <taxon>Agaricomycetes</taxon>
        <taxon>Agaricomycetidae</taxon>
        <taxon>Agaricales</taxon>
        <taxon>Marasmiineae</taxon>
        <taxon>Marasmiaceae</taxon>
        <taxon>Marasmius</taxon>
    </lineage>
</organism>
<keyword evidence="3 6" id="KW-0732">Signal</keyword>
<keyword evidence="5" id="KW-0325">Glycoprotein</keyword>
<proteinExistence type="inferred from homology"/>
<dbReference type="PANTHER" id="PTHR11010">
    <property type="entry name" value="PROTEASE S28 PRO-X CARBOXYPEPTIDASE-RELATED"/>
    <property type="match status" value="1"/>
</dbReference>
<gene>
    <name evidence="7" type="primary">MgSCP1</name>
    <name evidence="7" type="ORF">V5O48_006627</name>
</gene>
<keyword evidence="2" id="KW-0645">Protease</keyword>
<evidence type="ECO:0000256" key="2">
    <source>
        <dbReference type="ARBA" id="ARBA00022670"/>
    </source>
</evidence>
<evidence type="ECO:0000256" key="5">
    <source>
        <dbReference type="ARBA" id="ARBA00023180"/>
    </source>
</evidence>
<keyword evidence="4" id="KW-0378">Hydrolase</keyword>
<accession>A0ABR3FJ09</accession>
<dbReference type="Gene3D" id="3.40.50.1820">
    <property type="entry name" value="alpha/beta hydrolase"/>
    <property type="match status" value="2"/>
</dbReference>
<sequence>MRISVLVASFASAGSVFAAHSLNLGAQSINLWRLGKDQAAAPRRADTRRVVIQNGSPDIQERQEEFPEQWFEQPVDHFDESKGTFKQRYWFSTRHYTPGSGGPVFVLDGGETSGEDRLPYLDTGILEILTNATGGIGIVLEHRYYGTSFVTQNLTTDSLRFLNNDQAAADSANFMANVSFPGIDEDLTSPGTPWIYYGGSYAGARSAHMRILYPDLVFGAIASSAVTHAALSNWEYMDVIRLAANATCSSNLVGSVNRIDAILAQGGAQSKTLKTQFGITNLTHDVDFASLITSPLGAWQSKNWDPAVGSTSFDNFCNAVNKVPAGLDPSVSSLEFENPSRLVSIGNGLAVDYALANYGTYIKSHVVAGCRGSQDACFGTFNDTIYQDTGLDQDWRLWQFQVCTQWGYFTTAPPDPSIPRIVSNLLTLDYLDKICAQAYLPGKFFSVPKLPDVESVNRLGDFDIAADRLAIIDGEVDPWRPDTPHSQYYAKDRPDTTLQPFKLIPGAVHHWDENGLANISDEPPEIQKIHNEEIAFVKEWLKDFKKA</sequence>
<feature type="chain" id="PRO_5045438745" evidence="6">
    <location>
        <begin position="19"/>
        <end position="547"/>
    </location>
</feature>
<dbReference type="InterPro" id="IPR008758">
    <property type="entry name" value="Peptidase_S28"/>
</dbReference>
<evidence type="ECO:0000256" key="4">
    <source>
        <dbReference type="ARBA" id="ARBA00022801"/>
    </source>
</evidence>
<protein>
    <submittedName>
        <fullName evidence="7">Serine carboxypeptidase</fullName>
    </submittedName>
</protein>
<name>A0ABR3FJ09_9AGAR</name>
<dbReference type="SUPFAM" id="SSF53474">
    <property type="entry name" value="alpha/beta-Hydrolases"/>
    <property type="match status" value="1"/>
</dbReference>
<dbReference type="Pfam" id="PF05577">
    <property type="entry name" value="Peptidase_S28"/>
    <property type="match status" value="2"/>
</dbReference>
<comment type="caution">
    <text evidence="7">The sequence shown here is derived from an EMBL/GenBank/DDBJ whole genome shotgun (WGS) entry which is preliminary data.</text>
</comment>
<reference evidence="7 8" key="1">
    <citation type="submission" date="2024-02" db="EMBL/GenBank/DDBJ databases">
        <title>A draft genome for the cacao thread blight pathogen Marasmius crinis-equi.</title>
        <authorList>
            <person name="Cohen S.P."/>
            <person name="Baruah I.K."/>
            <person name="Amoako-Attah I."/>
            <person name="Bukari Y."/>
            <person name="Meinhardt L.W."/>
            <person name="Bailey B.A."/>
        </authorList>
    </citation>
    <scope>NUCLEOTIDE SEQUENCE [LARGE SCALE GENOMIC DNA]</scope>
    <source>
        <strain evidence="7 8">GH-76</strain>
    </source>
</reference>
<dbReference type="PANTHER" id="PTHR11010:SF117">
    <property type="entry name" value="SERINE PROTEASE 16"/>
    <property type="match status" value="1"/>
</dbReference>
<dbReference type="InterPro" id="IPR029058">
    <property type="entry name" value="AB_hydrolase_fold"/>
</dbReference>
<evidence type="ECO:0000256" key="6">
    <source>
        <dbReference type="SAM" id="SignalP"/>
    </source>
</evidence>
<keyword evidence="8" id="KW-1185">Reference proteome</keyword>
<evidence type="ECO:0000313" key="7">
    <source>
        <dbReference type="EMBL" id="KAL0575348.1"/>
    </source>
</evidence>
<dbReference type="GO" id="GO:0004180">
    <property type="term" value="F:carboxypeptidase activity"/>
    <property type="evidence" value="ECO:0007669"/>
    <property type="project" value="UniProtKB-KW"/>
</dbReference>
<feature type="signal peptide" evidence="6">
    <location>
        <begin position="1"/>
        <end position="18"/>
    </location>
</feature>